<dbReference type="SUPFAM" id="SSF51182">
    <property type="entry name" value="RmlC-like cupins"/>
    <property type="match status" value="1"/>
</dbReference>
<dbReference type="Proteomes" id="UP000027734">
    <property type="component" value="Unassembled WGS sequence"/>
</dbReference>
<dbReference type="EMBL" id="JAMC01000002">
    <property type="protein sequence ID" value="KEJ89942.1"/>
    <property type="molecule type" value="Genomic_DNA"/>
</dbReference>
<dbReference type="Pfam" id="PF16867">
    <property type="entry name" value="DMSP_lyase"/>
    <property type="match status" value="1"/>
</dbReference>
<comment type="caution">
    <text evidence="1">The sequence shown here is derived from an EMBL/GenBank/DDBJ whole genome shotgun (WGS) entry which is preliminary data.</text>
</comment>
<dbReference type="eggNOG" id="COG1917">
    <property type="taxonomic scope" value="Bacteria"/>
</dbReference>
<evidence type="ECO:0008006" key="3">
    <source>
        <dbReference type="Google" id="ProtNLM"/>
    </source>
</evidence>
<name>A0A073IX37_9RHOB</name>
<organism evidence="1 2">
    <name type="scientific">Sulfitobacter donghicola DSW-25 = KCTC 12864 = JCM 14565</name>
    <dbReference type="NCBI Taxonomy" id="1300350"/>
    <lineage>
        <taxon>Bacteria</taxon>
        <taxon>Pseudomonadati</taxon>
        <taxon>Pseudomonadota</taxon>
        <taxon>Alphaproteobacteria</taxon>
        <taxon>Rhodobacterales</taxon>
        <taxon>Roseobacteraceae</taxon>
        <taxon>Sulfitobacter</taxon>
    </lineage>
</organism>
<dbReference type="Gene3D" id="2.60.120.10">
    <property type="entry name" value="Jelly Rolls"/>
    <property type="match status" value="1"/>
</dbReference>
<keyword evidence="2" id="KW-1185">Reference proteome</keyword>
<proteinExistence type="predicted"/>
<dbReference type="GO" id="GO:0047869">
    <property type="term" value="F:dimethylpropiothetin dethiomethylase activity"/>
    <property type="evidence" value="ECO:0007669"/>
    <property type="project" value="InterPro"/>
</dbReference>
<evidence type="ECO:0000313" key="1">
    <source>
        <dbReference type="EMBL" id="KEJ89942.1"/>
    </source>
</evidence>
<evidence type="ECO:0000313" key="2">
    <source>
        <dbReference type="Proteomes" id="UP000027734"/>
    </source>
</evidence>
<dbReference type="AlphaFoldDB" id="A0A073IX37"/>
<gene>
    <name evidence="1" type="ORF">DSW25_06935</name>
</gene>
<dbReference type="InterPro" id="IPR011051">
    <property type="entry name" value="RmlC_Cupin_sf"/>
</dbReference>
<reference evidence="1 2" key="1">
    <citation type="submission" date="2014-01" db="EMBL/GenBank/DDBJ databases">
        <title>Sulfitobacter donghicola JCM 14565 Genome Sequencing.</title>
        <authorList>
            <person name="Lai Q."/>
            <person name="Hong Z."/>
        </authorList>
    </citation>
    <scope>NUCLEOTIDE SEQUENCE [LARGE SCALE GENOMIC DNA]</scope>
    <source>
        <strain evidence="1 2">JCM 14565</strain>
    </source>
</reference>
<protein>
    <recommendedName>
        <fullName evidence="3">Dimethlysulfonioproprionate lyase DddL</fullName>
    </recommendedName>
</protein>
<accession>A0A073IX37</accession>
<dbReference type="InterPro" id="IPR014710">
    <property type="entry name" value="RmlC-like_jellyroll"/>
</dbReference>
<sequence length="269" mass="30198">MAPILTGTRARGNRPVTLIPNHLQVWGGLSLFWASSGRYEFCTPRSTAMDSHPIPTLRDLPNWRYLLQEYDELYRYLPAGGSDRIKGHQRKVREAISRLLKKNAEIHLQERAQKPVTAHLRRALDEGRNGVLAPVVRAFDAVRDDLSWQYGYEKIPKGLSNKYAYAELAGQNGPIYSEEIILGVVLFAPACTYPAHAHKGITESYVCLSGAVSENHQGVYVPGSMIFNPPDHLHRITVGDKEPALLAYAWIGDPADLHAQKMTFTRTRK</sequence>
<dbReference type="STRING" id="1300350.Z948_636"/>
<dbReference type="InterPro" id="IPR031723">
    <property type="entry name" value="DMSP_lyase"/>
</dbReference>